<dbReference type="HAMAP" id="MF_00051">
    <property type="entry name" value="SHMT"/>
    <property type="match status" value="1"/>
</dbReference>
<evidence type="ECO:0000256" key="3">
    <source>
        <dbReference type="ARBA" id="ARBA00006376"/>
    </source>
</evidence>
<evidence type="ECO:0000256" key="6">
    <source>
        <dbReference type="ARBA" id="ARBA00022563"/>
    </source>
</evidence>
<keyword evidence="12" id="KW-0489">Methyltransferase</keyword>
<dbReference type="GO" id="GO:0005829">
    <property type="term" value="C:cytosol"/>
    <property type="evidence" value="ECO:0007669"/>
    <property type="project" value="TreeGrafter"/>
</dbReference>
<evidence type="ECO:0000313" key="13">
    <source>
        <dbReference type="Proteomes" id="UP000177165"/>
    </source>
</evidence>
<comment type="function">
    <text evidence="9">Catalyzes the reversible interconversion of serine and glycine with tetrahydrofolate (THF) serving as the one-carbon carrier. This reaction serves as the major source of one-carbon groups required for the biosynthesis of purines, thymidylate, methionine, and other important biomolecules. Also exhibits THF-independent aldolase activity toward beta-hydroxyamino acids, producing glycine and aldehydes, via a retro-aldol mechanism.</text>
</comment>
<dbReference type="InterPro" id="IPR001085">
    <property type="entry name" value="Ser_HO-MeTrfase"/>
</dbReference>
<name>A0A1G2ARB5_9BACT</name>
<dbReference type="GO" id="GO:0004372">
    <property type="term" value="F:glycine hydroxymethyltransferase activity"/>
    <property type="evidence" value="ECO:0007669"/>
    <property type="project" value="UniProtKB-UniRule"/>
</dbReference>
<evidence type="ECO:0000313" key="12">
    <source>
        <dbReference type="EMBL" id="OGY79451.1"/>
    </source>
</evidence>
<proteinExistence type="inferred from homology"/>
<dbReference type="InterPro" id="IPR015421">
    <property type="entry name" value="PyrdxlP-dep_Trfase_major"/>
</dbReference>
<dbReference type="GO" id="GO:0008168">
    <property type="term" value="F:methyltransferase activity"/>
    <property type="evidence" value="ECO:0007669"/>
    <property type="project" value="UniProtKB-KW"/>
</dbReference>
<dbReference type="EC" id="2.1.2.1" evidence="9"/>
<comment type="caution">
    <text evidence="12">The sequence shown here is derived from an EMBL/GenBank/DDBJ whole genome shotgun (WGS) entry which is preliminary data.</text>
</comment>
<dbReference type="InterPro" id="IPR015424">
    <property type="entry name" value="PyrdxlP-dep_Trfase"/>
</dbReference>
<comment type="cofactor">
    <cofactor evidence="1 9 10">
        <name>pyridoxal 5'-phosphate</name>
        <dbReference type="ChEBI" id="CHEBI:597326"/>
    </cofactor>
</comment>
<dbReference type="InterPro" id="IPR015422">
    <property type="entry name" value="PyrdxlP-dep_Trfase_small"/>
</dbReference>
<dbReference type="SUPFAM" id="SSF53383">
    <property type="entry name" value="PLP-dependent transferases"/>
    <property type="match status" value="1"/>
</dbReference>
<dbReference type="Gene3D" id="3.90.1150.10">
    <property type="entry name" value="Aspartate Aminotransferase, domain 1"/>
    <property type="match status" value="1"/>
</dbReference>
<reference evidence="12 13" key="1">
    <citation type="journal article" date="2016" name="Nat. Commun.">
        <title>Thousands of microbial genomes shed light on interconnected biogeochemical processes in an aquifer system.</title>
        <authorList>
            <person name="Anantharaman K."/>
            <person name="Brown C.T."/>
            <person name="Hug L.A."/>
            <person name="Sharon I."/>
            <person name="Castelle C.J."/>
            <person name="Probst A.J."/>
            <person name="Thomas B.C."/>
            <person name="Singh A."/>
            <person name="Wilkins M.J."/>
            <person name="Karaoz U."/>
            <person name="Brodie E.L."/>
            <person name="Williams K.H."/>
            <person name="Hubbard S.S."/>
            <person name="Banfield J.F."/>
        </authorList>
    </citation>
    <scope>NUCLEOTIDE SEQUENCE [LARGE SCALE GENOMIC DNA]</scope>
</reference>
<evidence type="ECO:0000256" key="2">
    <source>
        <dbReference type="ARBA" id="ARBA00004496"/>
    </source>
</evidence>
<dbReference type="InterPro" id="IPR019798">
    <property type="entry name" value="Ser_HO-MeTrfase_PLP_BS"/>
</dbReference>
<evidence type="ECO:0000256" key="4">
    <source>
        <dbReference type="ARBA" id="ARBA00011738"/>
    </source>
</evidence>
<feature type="modified residue" description="N6-(pyridoxal phosphate)lysine" evidence="9 10">
    <location>
        <position position="233"/>
    </location>
</feature>
<feature type="binding site" evidence="9">
    <location>
        <begin position="128"/>
        <end position="130"/>
    </location>
    <ligand>
        <name>(6S)-5,6,7,8-tetrahydrofolate</name>
        <dbReference type="ChEBI" id="CHEBI:57453"/>
    </ligand>
</feature>
<dbReference type="Pfam" id="PF00464">
    <property type="entry name" value="SHMT"/>
    <property type="match status" value="1"/>
</dbReference>
<evidence type="ECO:0000256" key="5">
    <source>
        <dbReference type="ARBA" id="ARBA00022490"/>
    </source>
</evidence>
<comment type="subcellular location">
    <subcellularLocation>
        <location evidence="2 9">Cytoplasm</location>
    </subcellularLocation>
</comment>
<dbReference type="Proteomes" id="UP000177165">
    <property type="component" value="Unassembled WGS sequence"/>
</dbReference>
<dbReference type="CDD" id="cd00378">
    <property type="entry name" value="SHMT"/>
    <property type="match status" value="1"/>
</dbReference>
<organism evidence="12 13">
    <name type="scientific">Candidatus Kerfeldbacteria bacterium RIFCSPHIGHO2_02_FULL_42_14</name>
    <dbReference type="NCBI Taxonomy" id="1798540"/>
    <lineage>
        <taxon>Bacteria</taxon>
        <taxon>Candidatus Kerfeldiibacteriota</taxon>
    </lineage>
</organism>
<feature type="domain" description="Serine hydroxymethyltransferase-like" evidence="11">
    <location>
        <begin position="7"/>
        <end position="387"/>
    </location>
</feature>
<dbReference type="GO" id="GO:0035999">
    <property type="term" value="P:tetrahydrofolate interconversion"/>
    <property type="evidence" value="ECO:0007669"/>
    <property type="project" value="UniProtKB-UniRule"/>
</dbReference>
<sequence length="422" mass="46027">MNLQFLRHSDAEIAKFVEQEVVRQEDGLEMIASENIASPEVLEALGTPLTDKYSEGYPGRRYYSGNIFIDRIELLAIERAKKLFAYDGHNAAHANVQSHSGSDANLAAYLALMNPGDTFLGMRLTAGGHLTHGHKVSATGRIFRAVQYGVRRSDERIDYDEVRYLAHTHKPKVIICGATAYPRIIDFASFAAIAREVQAVLVADLSHIAGLVVAGVHPHAFPYADVITTTTHKTLRGPRGAMILCKAQYAQAIDKSVMPGLQGGPLDHVIAAKAVAFGQAMQPAFRDYARQIVQNAQALARVFASAGLRLVTGGTDNHLVLVDVTPLGISGKIAEQALEQVGIFVNKNTVPFDTRKPMDPSGIRVGTPALTSRGMKEDALERVAEFIVRVLKHLHDAAVLESVSSEVRALAKRYPARPWFHL</sequence>
<keyword evidence="8 9" id="KW-0663">Pyridoxal phosphate</keyword>
<comment type="similarity">
    <text evidence="3 9">Belongs to the SHMT family.</text>
</comment>
<dbReference type="AlphaFoldDB" id="A0A1G2ARB5"/>
<dbReference type="GO" id="GO:0032259">
    <property type="term" value="P:methylation"/>
    <property type="evidence" value="ECO:0007669"/>
    <property type="project" value="UniProtKB-KW"/>
</dbReference>
<dbReference type="InterPro" id="IPR039429">
    <property type="entry name" value="SHMT-like_dom"/>
</dbReference>
<evidence type="ECO:0000256" key="1">
    <source>
        <dbReference type="ARBA" id="ARBA00001933"/>
    </source>
</evidence>
<evidence type="ECO:0000256" key="8">
    <source>
        <dbReference type="ARBA" id="ARBA00022898"/>
    </source>
</evidence>
<keyword evidence="9" id="KW-0028">Amino-acid biosynthesis</keyword>
<dbReference type="UniPathway" id="UPA00193"/>
<gene>
    <name evidence="9 12" type="primary">glyA</name>
    <name evidence="12" type="ORF">A3B74_01085</name>
</gene>
<keyword evidence="7 9" id="KW-0808">Transferase</keyword>
<dbReference type="GO" id="GO:0019264">
    <property type="term" value="P:glycine biosynthetic process from serine"/>
    <property type="evidence" value="ECO:0007669"/>
    <property type="project" value="UniProtKB-UniRule"/>
</dbReference>
<dbReference type="FunFam" id="3.40.640.10:FF:000001">
    <property type="entry name" value="Serine hydroxymethyltransferase"/>
    <property type="match status" value="1"/>
</dbReference>
<dbReference type="PROSITE" id="PS00096">
    <property type="entry name" value="SHMT"/>
    <property type="match status" value="1"/>
</dbReference>
<keyword evidence="6 9" id="KW-0554">One-carbon metabolism</keyword>
<dbReference type="UniPathway" id="UPA00288">
    <property type="reaction ID" value="UER01023"/>
</dbReference>
<dbReference type="PANTHER" id="PTHR11680">
    <property type="entry name" value="SERINE HYDROXYMETHYLTRANSFERASE"/>
    <property type="match status" value="1"/>
</dbReference>
<dbReference type="GO" id="GO:0030170">
    <property type="term" value="F:pyridoxal phosphate binding"/>
    <property type="evidence" value="ECO:0007669"/>
    <property type="project" value="UniProtKB-UniRule"/>
</dbReference>
<dbReference type="NCBIfam" id="NF000586">
    <property type="entry name" value="PRK00011.1"/>
    <property type="match status" value="1"/>
</dbReference>
<evidence type="ECO:0000259" key="11">
    <source>
        <dbReference type="Pfam" id="PF00464"/>
    </source>
</evidence>
<keyword evidence="5 9" id="KW-0963">Cytoplasm</keyword>
<evidence type="ECO:0000256" key="9">
    <source>
        <dbReference type="HAMAP-Rule" id="MF_00051"/>
    </source>
</evidence>
<feature type="site" description="Plays an important role in substrate specificity" evidence="9">
    <location>
        <position position="232"/>
    </location>
</feature>
<evidence type="ECO:0000256" key="10">
    <source>
        <dbReference type="PIRSR" id="PIRSR000412-50"/>
    </source>
</evidence>
<accession>A0A1G2ARB5</accession>
<comment type="subunit">
    <text evidence="4 9">Homodimer.</text>
</comment>
<dbReference type="InterPro" id="IPR049943">
    <property type="entry name" value="Ser_HO-MeTrfase-like"/>
</dbReference>
<dbReference type="EMBL" id="MHKB01000009">
    <property type="protein sequence ID" value="OGY79451.1"/>
    <property type="molecule type" value="Genomic_DNA"/>
</dbReference>
<comment type="pathway">
    <text evidence="9">Amino-acid biosynthesis; glycine biosynthesis; glycine from L-serine: step 1/1.</text>
</comment>
<dbReference type="Gene3D" id="3.40.640.10">
    <property type="entry name" value="Type I PLP-dependent aspartate aminotransferase-like (Major domain)"/>
    <property type="match status" value="1"/>
</dbReference>
<evidence type="ECO:0000256" key="7">
    <source>
        <dbReference type="ARBA" id="ARBA00022679"/>
    </source>
</evidence>
<comment type="caution">
    <text evidence="9">Lacks conserved residue(s) required for the propagation of feature annotation.</text>
</comment>
<dbReference type="STRING" id="1798540.A3B74_01085"/>
<protein>
    <recommendedName>
        <fullName evidence="9">Serine hydroxymethyltransferase</fullName>
        <shortName evidence="9">SHMT</shortName>
        <shortName evidence="9">Serine methylase</shortName>
        <ecNumber evidence="9">2.1.2.1</ecNumber>
    </recommendedName>
</protein>
<comment type="catalytic activity">
    <reaction evidence="9">
        <text>(6R)-5,10-methylene-5,6,7,8-tetrahydrofolate + glycine + H2O = (6S)-5,6,7,8-tetrahydrofolate + L-serine</text>
        <dbReference type="Rhea" id="RHEA:15481"/>
        <dbReference type="ChEBI" id="CHEBI:15377"/>
        <dbReference type="ChEBI" id="CHEBI:15636"/>
        <dbReference type="ChEBI" id="CHEBI:33384"/>
        <dbReference type="ChEBI" id="CHEBI:57305"/>
        <dbReference type="ChEBI" id="CHEBI:57453"/>
        <dbReference type="EC" id="2.1.2.1"/>
    </reaction>
</comment>
<dbReference type="PIRSF" id="PIRSF000412">
    <property type="entry name" value="SHMT"/>
    <property type="match status" value="1"/>
</dbReference>
<dbReference type="PANTHER" id="PTHR11680:SF35">
    <property type="entry name" value="SERINE HYDROXYMETHYLTRANSFERASE 1"/>
    <property type="match status" value="1"/>
</dbReference>
<feature type="binding site" evidence="9">
    <location>
        <position position="124"/>
    </location>
    <ligand>
        <name>(6S)-5,6,7,8-tetrahydrofolate</name>
        <dbReference type="ChEBI" id="CHEBI:57453"/>
    </ligand>
</feature>
<comment type="pathway">
    <text evidence="9">One-carbon metabolism; tetrahydrofolate interconversion.</text>
</comment>